<dbReference type="PANTHER" id="PTHR10993">
    <property type="entry name" value="OCTANOYLTRANSFERASE"/>
    <property type="match status" value="1"/>
</dbReference>
<dbReference type="EC" id="2.3.1.181" evidence="2"/>
<dbReference type="GO" id="GO:0033819">
    <property type="term" value="F:lipoyl(octanoyl) transferase activity"/>
    <property type="evidence" value="ECO:0007669"/>
    <property type="project" value="UniProtKB-EC"/>
</dbReference>
<dbReference type="UniPathway" id="UPA00538">
    <property type="reaction ID" value="UER00592"/>
</dbReference>
<reference evidence="6" key="1">
    <citation type="submission" date="2020-05" db="EMBL/GenBank/DDBJ databases">
        <authorList>
            <person name="Chiriac C."/>
            <person name="Salcher M."/>
            <person name="Ghai R."/>
            <person name="Kavagutti S V."/>
        </authorList>
    </citation>
    <scope>NUCLEOTIDE SEQUENCE</scope>
</reference>
<organism evidence="6">
    <name type="scientific">freshwater metagenome</name>
    <dbReference type="NCBI Taxonomy" id="449393"/>
    <lineage>
        <taxon>unclassified sequences</taxon>
        <taxon>metagenomes</taxon>
        <taxon>ecological metagenomes</taxon>
    </lineage>
</organism>
<dbReference type="InterPro" id="IPR004143">
    <property type="entry name" value="BPL_LPL_catalytic"/>
</dbReference>
<dbReference type="CDD" id="cd16444">
    <property type="entry name" value="LipB"/>
    <property type="match status" value="1"/>
</dbReference>
<evidence type="ECO:0000259" key="5">
    <source>
        <dbReference type="PROSITE" id="PS51733"/>
    </source>
</evidence>
<dbReference type="GO" id="GO:0009249">
    <property type="term" value="P:protein lipoylation"/>
    <property type="evidence" value="ECO:0007669"/>
    <property type="project" value="InterPro"/>
</dbReference>
<dbReference type="PROSITE" id="PS51733">
    <property type="entry name" value="BPL_LPL_CATALYTIC"/>
    <property type="match status" value="1"/>
</dbReference>
<accession>A0A6J7UGB7</accession>
<protein>
    <recommendedName>
        <fullName evidence="2">lipoyl(octanoyl) transferase</fullName>
        <ecNumber evidence="2">2.3.1.181</ecNumber>
    </recommendedName>
</protein>
<dbReference type="InterPro" id="IPR045864">
    <property type="entry name" value="aa-tRNA-synth_II/BPL/LPL"/>
</dbReference>
<dbReference type="SUPFAM" id="SSF55681">
    <property type="entry name" value="Class II aaRS and biotin synthetases"/>
    <property type="match status" value="1"/>
</dbReference>
<evidence type="ECO:0000313" key="6">
    <source>
        <dbReference type="EMBL" id="CAB5063418.1"/>
    </source>
</evidence>
<evidence type="ECO:0000256" key="1">
    <source>
        <dbReference type="ARBA" id="ARBA00004821"/>
    </source>
</evidence>
<evidence type="ECO:0000256" key="3">
    <source>
        <dbReference type="ARBA" id="ARBA00022679"/>
    </source>
</evidence>
<gene>
    <name evidence="6" type="ORF">UFOPK4355_00550</name>
</gene>
<sequence length="215" mass="23486">MSSLRTETISVQNLGLLEYESAWQLQREIQAGVIAGLTPNTLLLLEHPPVFTAGRRTSELDRPTDGTPVINVDRGGKITWHGPGQIVGYPIVKLKNGNDVVGFVREIENALIEVCKEFGVNAERYCERTGVWIRDAKGDRKLAAIGIRVAKGVTMHGFALNVNPDLSWFNRIIACGIPDVEVTSLSVELGRNISIVEILDSVTRNITSALGKVAE</sequence>
<dbReference type="InterPro" id="IPR020605">
    <property type="entry name" value="Octanoyltransferase_CS"/>
</dbReference>
<dbReference type="AlphaFoldDB" id="A0A6J7UGB7"/>
<name>A0A6J7UGB7_9ZZZZ</name>
<keyword evidence="3" id="KW-0808">Transferase</keyword>
<dbReference type="NCBIfam" id="NF010925">
    <property type="entry name" value="PRK14345.1"/>
    <property type="match status" value="1"/>
</dbReference>
<dbReference type="Gene3D" id="3.30.930.10">
    <property type="entry name" value="Bira Bifunctional Protein, Domain 2"/>
    <property type="match status" value="1"/>
</dbReference>
<evidence type="ECO:0000256" key="4">
    <source>
        <dbReference type="ARBA" id="ARBA00023315"/>
    </source>
</evidence>
<evidence type="ECO:0000256" key="2">
    <source>
        <dbReference type="ARBA" id="ARBA00012334"/>
    </source>
</evidence>
<keyword evidence="4" id="KW-0012">Acyltransferase</keyword>
<dbReference type="EMBL" id="CAFBQT010000053">
    <property type="protein sequence ID" value="CAB5063418.1"/>
    <property type="molecule type" value="Genomic_DNA"/>
</dbReference>
<comment type="pathway">
    <text evidence="1">Protein modification; protein lipoylation via endogenous pathway; protein N(6)-(lipoyl)lysine from octanoyl-[acyl-carrier-protein]: step 1/2.</text>
</comment>
<dbReference type="PROSITE" id="PS01313">
    <property type="entry name" value="LIPB"/>
    <property type="match status" value="1"/>
</dbReference>
<dbReference type="PIRSF" id="PIRSF016262">
    <property type="entry name" value="LPLase"/>
    <property type="match status" value="1"/>
</dbReference>
<proteinExistence type="inferred from homology"/>
<feature type="domain" description="BPL/LPL catalytic" evidence="5">
    <location>
        <begin position="36"/>
        <end position="214"/>
    </location>
</feature>
<dbReference type="HAMAP" id="MF_00013">
    <property type="entry name" value="LipB"/>
    <property type="match status" value="1"/>
</dbReference>
<dbReference type="Pfam" id="PF21948">
    <property type="entry name" value="LplA-B_cat"/>
    <property type="match status" value="1"/>
</dbReference>
<dbReference type="PANTHER" id="PTHR10993:SF7">
    <property type="entry name" value="LIPOYLTRANSFERASE 2, MITOCHONDRIAL-RELATED"/>
    <property type="match status" value="1"/>
</dbReference>
<dbReference type="InterPro" id="IPR000544">
    <property type="entry name" value="Octanoyltransferase"/>
</dbReference>
<dbReference type="NCBIfam" id="TIGR00214">
    <property type="entry name" value="lipB"/>
    <property type="match status" value="1"/>
</dbReference>